<dbReference type="InterPro" id="IPR046866">
    <property type="entry name" value="FapA_N"/>
</dbReference>
<reference evidence="3 4" key="1">
    <citation type="submission" date="2016-03" db="EMBL/GenBank/DDBJ databases">
        <title>Photobacterium proteolyticum sp. nov. a protease producing bacterium isolated from ocean sediments of Laizhou Bay.</title>
        <authorList>
            <person name="Li Y."/>
        </authorList>
    </citation>
    <scope>NUCLEOTIDE SEQUENCE [LARGE SCALE GENOMIC DNA]</scope>
    <source>
        <strain evidence="3 4">R-40508</strain>
    </source>
</reference>
<accession>A0A178K0Z3</accession>
<dbReference type="InterPro" id="IPR046865">
    <property type="entry name" value="FapA_b_solenoid"/>
</dbReference>
<dbReference type="PANTHER" id="PTHR38032:SF1">
    <property type="entry name" value="RNA-BINDING PROTEIN KHPB N-TERMINAL DOMAIN-CONTAINING PROTEIN"/>
    <property type="match status" value="1"/>
</dbReference>
<feature type="domain" description="Flagellar Assembly Protein A N-terminal region" evidence="2">
    <location>
        <begin position="82"/>
        <end position="260"/>
    </location>
</feature>
<dbReference type="Proteomes" id="UP000078503">
    <property type="component" value="Unassembled WGS sequence"/>
</dbReference>
<organism evidence="3 4">
    <name type="scientific">Photobacterium jeanii</name>
    <dbReference type="NCBI Taxonomy" id="858640"/>
    <lineage>
        <taxon>Bacteria</taxon>
        <taxon>Pseudomonadati</taxon>
        <taxon>Pseudomonadota</taxon>
        <taxon>Gammaproteobacteria</taxon>
        <taxon>Vibrionales</taxon>
        <taxon>Vibrionaceae</taxon>
        <taxon>Photobacterium</taxon>
    </lineage>
</organism>
<sequence>MALSLLKLSKDKNTISIHAQPLLEQETLVERGDIYQQLASLHGGSLFRYESAIDSAIAILNADKALEPQDIVIAEQRDASLIVKTTNNNMSASITVIGAYGGKDISGKALLAALKQNNIIKGIRKHLLQTLLAKSRWLKAGEKLTMQVALGRLPQNGENSRFKPLIVDVSHRVLKPKQLDHDKVDMRDLGELCSVSVGQSLMLRVPASAGVDGYNVLGESLPAKAGEDKLFNHYDGAAVSDYDPNILVATQSGVPIIKKNGVQVDDALVIKDVSPTIGHVEFDGSVVIKGDVKPGMKVTVSGAVTVLGFVEQAEIIAKGDITVMKGILGKQASTDEGYTCVIRTGGKLTSKFAQYVEVEAKDDISFSHHALHCKLTTKGKLTVLDDLKRYGTLSGGDINVGYSVHALTIGALAGTTTKITAFANYVELRQQIAATVRLFEQEKQQLATMKQAQFKLLKIPTDKRPPELVAKVVEQHKRHQQNLRHYKASYEQLREEYQQVLAQVSVTAVKCVHAGVSCQIEKHNRLLTSEHGPSVFSVRDNQLEMKPL</sequence>
<keyword evidence="4" id="KW-1185">Reference proteome</keyword>
<dbReference type="AlphaFoldDB" id="A0A178K0Z3"/>
<dbReference type="Pfam" id="PF03961">
    <property type="entry name" value="FapA"/>
    <property type="match status" value="1"/>
</dbReference>
<proteinExistence type="predicted"/>
<name>A0A178K0Z3_9GAMM</name>
<evidence type="ECO:0000259" key="2">
    <source>
        <dbReference type="Pfam" id="PF20250"/>
    </source>
</evidence>
<keyword evidence="1" id="KW-0175">Coiled coil</keyword>
<gene>
    <name evidence="3" type="ORF">A3K86_18330</name>
</gene>
<protein>
    <recommendedName>
        <fullName evidence="2">Flagellar Assembly Protein A N-terminal region domain-containing protein</fullName>
    </recommendedName>
</protein>
<dbReference type="EMBL" id="LVHF01000033">
    <property type="protein sequence ID" value="OAN10941.1"/>
    <property type="molecule type" value="Genomic_DNA"/>
</dbReference>
<evidence type="ECO:0000256" key="1">
    <source>
        <dbReference type="SAM" id="Coils"/>
    </source>
</evidence>
<dbReference type="PANTHER" id="PTHR38032">
    <property type="entry name" value="POLYMERASE-RELATED"/>
    <property type="match status" value="1"/>
</dbReference>
<evidence type="ECO:0000313" key="3">
    <source>
        <dbReference type="EMBL" id="OAN10941.1"/>
    </source>
</evidence>
<dbReference type="STRING" id="858640.A3K86_18330"/>
<dbReference type="OrthoDB" id="5807941at2"/>
<dbReference type="RefSeq" id="WP_068334744.1">
    <property type="nucleotide sequence ID" value="NZ_LVHF01000033.1"/>
</dbReference>
<comment type="caution">
    <text evidence="3">The sequence shown here is derived from an EMBL/GenBank/DDBJ whole genome shotgun (WGS) entry which is preliminary data.</text>
</comment>
<evidence type="ECO:0000313" key="4">
    <source>
        <dbReference type="Proteomes" id="UP000078503"/>
    </source>
</evidence>
<dbReference type="InterPro" id="IPR005646">
    <property type="entry name" value="FapA"/>
</dbReference>
<feature type="coiled-coil region" evidence="1">
    <location>
        <begin position="476"/>
        <end position="503"/>
    </location>
</feature>
<dbReference type="Pfam" id="PF20250">
    <property type="entry name" value="FapA_N"/>
    <property type="match status" value="1"/>
</dbReference>